<reference evidence="1" key="1">
    <citation type="submission" date="2020-11" db="EMBL/GenBank/DDBJ databases">
        <authorList>
            <consortium name="DOE Joint Genome Institute"/>
            <person name="Ahrendt S."/>
            <person name="Riley R."/>
            <person name="Andreopoulos W."/>
            <person name="Labutti K."/>
            <person name="Pangilinan J."/>
            <person name="Ruiz-Duenas F.J."/>
            <person name="Barrasa J.M."/>
            <person name="Sanchez-Garcia M."/>
            <person name="Camarero S."/>
            <person name="Miyauchi S."/>
            <person name="Serrano A."/>
            <person name="Linde D."/>
            <person name="Babiker R."/>
            <person name="Drula E."/>
            <person name="Ayuso-Fernandez I."/>
            <person name="Pacheco R."/>
            <person name="Padilla G."/>
            <person name="Ferreira P."/>
            <person name="Barriuso J."/>
            <person name="Kellner H."/>
            <person name="Castanera R."/>
            <person name="Alfaro M."/>
            <person name="Ramirez L."/>
            <person name="Pisabarro A.G."/>
            <person name="Kuo A."/>
            <person name="Tritt A."/>
            <person name="Lipzen A."/>
            <person name="He G."/>
            <person name="Yan M."/>
            <person name="Ng V."/>
            <person name="Cullen D."/>
            <person name="Martin F."/>
            <person name="Rosso M.-N."/>
            <person name="Henrissat B."/>
            <person name="Hibbett D."/>
            <person name="Martinez A.T."/>
            <person name="Grigoriev I.V."/>
        </authorList>
    </citation>
    <scope>NUCLEOTIDE SEQUENCE</scope>
    <source>
        <strain evidence="1">MF-IS2</strain>
    </source>
</reference>
<feature type="non-terminal residue" evidence="1">
    <location>
        <position position="77"/>
    </location>
</feature>
<dbReference type="Proteomes" id="UP000807342">
    <property type="component" value="Unassembled WGS sequence"/>
</dbReference>
<accession>A0A9P5WVY4</accession>
<organism evidence="1 2">
    <name type="scientific">Macrolepiota fuliginosa MF-IS2</name>
    <dbReference type="NCBI Taxonomy" id="1400762"/>
    <lineage>
        <taxon>Eukaryota</taxon>
        <taxon>Fungi</taxon>
        <taxon>Dikarya</taxon>
        <taxon>Basidiomycota</taxon>
        <taxon>Agaricomycotina</taxon>
        <taxon>Agaricomycetes</taxon>
        <taxon>Agaricomycetidae</taxon>
        <taxon>Agaricales</taxon>
        <taxon>Agaricineae</taxon>
        <taxon>Agaricaceae</taxon>
        <taxon>Macrolepiota</taxon>
    </lineage>
</organism>
<protein>
    <submittedName>
        <fullName evidence="1">Uncharacterized protein</fullName>
    </submittedName>
</protein>
<keyword evidence="2" id="KW-1185">Reference proteome</keyword>
<name>A0A9P5WVY4_9AGAR</name>
<evidence type="ECO:0000313" key="1">
    <source>
        <dbReference type="EMBL" id="KAF9439758.1"/>
    </source>
</evidence>
<comment type="caution">
    <text evidence="1">The sequence shown here is derived from an EMBL/GenBank/DDBJ whole genome shotgun (WGS) entry which is preliminary data.</text>
</comment>
<dbReference type="EMBL" id="MU153478">
    <property type="protein sequence ID" value="KAF9439758.1"/>
    <property type="molecule type" value="Genomic_DNA"/>
</dbReference>
<sequence length="77" mass="8967">HLEHELQQRIQSLEEEEELDGAITVAGLLAFASHEAEQICTTQWLLHHQYLAWQDLLPNPHLGIPWQILYEGQNDWA</sequence>
<feature type="non-terminal residue" evidence="1">
    <location>
        <position position="1"/>
    </location>
</feature>
<proteinExistence type="predicted"/>
<gene>
    <name evidence="1" type="ORF">P691DRAFT_611075</name>
</gene>
<dbReference type="OrthoDB" id="78198at2759"/>
<evidence type="ECO:0000313" key="2">
    <source>
        <dbReference type="Proteomes" id="UP000807342"/>
    </source>
</evidence>
<dbReference type="AlphaFoldDB" id="A0A9P5WVY4"/>